<sequence length="290" mass="32994">MLDKVQLRPVEKYELKDLKDLLEPYLPENVAVHNVVSMMHAGLLPATKAFLPVPPSKPHVVILSYLEWQQSQPIQDHTYLFCCLESDLKLLEDCLRTLDWSKRMTFGAVPRSLWDTIEKISQEMGASYKLESHVEKLEYVWERGLALTWDGRIPDDLEIKPLSIEHAEIINDRWKYKGPNTLTRIKDIAKSACGFGIFNKTSDELVGWYVMHSHGSQGILHVTEPHRGRGLASLLVRWVSRRVAAAWGLLPYAIIDENNPASFTLFAKIGFRRLGSCQWIVCTPAAESAS</sequence>
<dbReference type="InterPro" id="IPR053225">
    <property type="entry name" value="Acyl-CoA_N-acyltransferase"/>
</dbReference>
<organism evidence="2">
    <name type="scientific">Darwinula stevensoni</name>
    <dbReference type="NCBI Taxonomy" id="69355"/>
    <lineage>
        <taxon>Eukaryota</taxon>
        <taxon>Metazoa</taxon>
        <taxon>Ecdysozoa</taxon>
        <taxon>Arthropoda</taxon>
        <taxon>Crustacea</taxon>
        <taxon>Oligostraca</taxon>
        <taxon>Ostracoda</taxon>
        <taxon>Podocopa</taxon>
        <taxon>Podocopida</taxon>
        <taxon>Darwinulocopina</taxon>
        <taxon>Darwinuloidea</taxon>
        <taxon>Darwinulidae</taxon>
        <taxon>Darwinula</taxon>
    </lineage>
</organism>
<dbReference type="Gene3D" id="3.40.630.30">
    <property type="match status" value="1"/>
</dbReference>
<evidence type="ECO:0000259" key="1">
    <source>
        <dbReference type="PROSITE" id="PS51186"/>
    </source>
</evidence>
<dbReference type="InterPro" id="IPR016181">
    <property type="entry name" value="Acyl_CoA_acyltransferase"/>
</dbReference>
<dbReference type="EMBL" id="CAJPEV010006552">
    <property type="protein sequence ID" value="CAG0904204.1"/>
    <property type="molecule type" value="Genomic_DNA"/>
</dbReference>
<dbReference type="PANTHER" id="PTHR20958">
    <property type="entry name" value="GLYCINE N-ACYLTRANSFERASE-LIKE PROTEIN"/>
    <property type="match status" value="1"/>
</dbReference>
<dbReference type="PROSITE" id="PS51186">
    <property type="entry name" value="GNAT"/>
    <property type="match status" value="1"/>
</dbReference>
<dbReference type="OrthoDB" id="61870at2759"/>
<name>A0A7R9AGZ8_9CRUS</name>
<keyword evidence="3" id="KW-1185">Reference proteome</keyword>
<proteinExistence type="predicted"/>
<protein>
    <recommendedName>
        <fullName evidence="1">N-acetyltransferase domain-containing protein</fullName>
    </recommendedName>
</protein>
<evidence type="ECO:0000313" key="2">
    <source>
        <dbReference type="EMBL" id="CAD7253742.1"/>
    </source>
</evidence>
<feature type="domain" description="N-acetyltransferase" evidence="1">
    <location>
        <begin position="157"/>
        <end position="290"/>
    </location>
</feature>
<gene>
    <name evidence="2" type="ORF">DSTB1V02_LOCUS13489</name>
</gene>
<reference evidence="2" key="1">
    <citation type="submission" date="2020-11" db="EMBL/GenBank/DDBJ databases">
        <authorList>
            <person name="Tran Van P."/>
        </authorList>
    </citation>
    <scope>NUCLEOTIDE SEQUENCE</scope>
</reference>
<dbReference type="EMBL" id="LR906069">
    <property type="protein sequence ID" value="CAD7253742.1"/>
    <property type="molecule type" value="Genomic_DNA"/>
</dbReference>
<dbReference type="InterPro" id="IPR013653">
    <property type="entry name" value="GCN5-like_dom"/>
</dbReference>
<dbReference type="PANTHER" id="PTHR20958:SF6">
    <property type="entry name" value="GLYCINE N-ACYLTRANSFERASE-LIKE PROTEIN"/>
    <property type="match status" value="1"/>
</dbReference>
<accession>A0A7R9AGZ8</accession>
<dbReference type="Pfam" id="PF08445">
    <property type="entry name" value="FR47"/>
    <property type="match status" value="1"/>
</dbReference>
<dbReference type="SUPFAM" id="SSF55729">
    <property type="entry name" value="Acyl-CoA N-acyltransferases (Nat)"/>
    <property type="match status" value="1"/>
</dbReference>
<dbReference type="AlphaFoldDB" id="A0A7R9AGZ8"/>
<dbReference type="InterPro" id="IPR000182">
    <property type="entry name" value="GNAT_dom"/>
</dbReference>
<dbReference type="GO" id="GO:0016747">
    <property type="term" value="F:acyltransferase activity, transferring groups other than amino-acyl groups"/>
    <property type="evidence" value="ECO:0007669"/>
    <property type="project" value="InterPro"/>
</dbReference>
<dbReference type="Proteomes" id="UP000677054">
    <property type="component" value="Unassembled WGS sequence"/>
</dbReference>
<evidence type="ECO:0000313" key="3">
    <source>
        <dbReference type="Proteomes" id="UP000677054"/>
    </source>
</evidence>